<dbReference type="Pfam" id="PF07070">
    <property type="entry name" value="Spo0M"/>
    <property type="match status" value="1"/>
</dbReference>
<evidence type="ECO:0000313" key="1">
    <source>
        <dbReference type="EMBL" id="MFC5591421.1"/>
    </source>
</evidence>
<dbReference type="PANTHER" id="PTHR40053:SF1">
    <property type="entry name" value="SPORULATION-CONTROL PROTEIN SPO0M"/>
    <property type="match status" value="1"/>
</dbReference>
<keyword evidence="2" id="KW-1185">Reference proteome</keyword>
<gene>
    <name evidence="1" type="ORF">ACFPRA_21270</name>
</gene>
<dbReference type="PANTHER" id="PTHR40053">
    <property type="entry name" value="SPORULATION-CONTROL PROTEIN SPO0M"/>
    <property type="match status" value="1"/>
</dbReference>
<dbReference type="RefSeq" id="WP_381439197.1">
    <property type="nucleotide sequence ID" value="NZ_JBHSNO010000016.1"/>
</dbReference>
<evidence type="ECO:0000313" key="2">
    <source>
        <dbReference type="Proteomes" id="UP001596109"/>
    </source>
</evidence>
<protein>
    <submittedName>
        <fullName evidence="1">Sporulation protein</fullName>
    </submittedName>
</protein>
<sequence length="129" mass="14616">MILRKYMSLLGIGSAQINLILQKKMYKLGDSVHGYFSIKGGSIEQQIKRIDCDLVLNDQTVHVEKVIDSTTILTSIRIQPEELYKVPFTFQLPASGPVSTEEVSYHFKTRLTFDKGVGSRNQDIIQIIQ</sequence>
<proteinExistence type="predicted"/>
<reference evidence="2" key="1">
    <citation type="journal article" date="2019" name="Int. J. Syst. Evol. Microbiol.">
        <title>The Global Catalogue of Microorganisms (GCM) 10K type strain sequencing project: providing services to taxonomists for standard genome sequencing and annotation.</title>
        <authorList>
            <consortium name="The Broad Institute Genomics Platform"/>
            <consortium name="The Broad Institute Genome Sequencing Center for Infectious Disease"/>
            <person name="Wu L."/>
            <person name="Ma J."/>
        </authorList>
    </citation>
    <scope>NUCLEOTIDE SEQUENCE [LARGE SCALE GENOMIC DNA]</scope>
    <source>
        <strain evidence="2">CGMCC 4.1434</strain>
    </source>
</reference>
<organism evidence="1 2">
    <name type="scientific">Sporosarcina soli</name>
    <dbReference type="NCBI Taxonomy" id="334736"/>
    <lineage>
        <taxon>Bacteria</taxon>
        <taxon>Bacillati</taxon>
        <taxon>Bacillota</taxon>
        <taxon>Bacilli</taxon>
        <taxon>Bacillales</taxon>
        <taxon>Caryophanaceae</taxon>
        <taxon>Sporosarcina</taxon>
    </lineage>
</organism>
<name>A0ABW0TPQ2_9BACL</name>
<accession>A0ABW0TPQ2</accession>
<dbReference type="InterPro" id="IPR009776">
    <property type="entry name" value="Spore_0_M"/>
</dbReference>
<dbReference type="Proteomes" id="UP001596109">
    <property type="component" value="Unassembled WGS sequence"/>
</dbReference>
<dbReference type="EMBL" id="JBHSNO010000016">
    <property type="protein sequence ID" value="MFC5591421.1"/>
    <property type="molecule type" value="Genomic_DNA"/>
</dbReference>
<comment type="caution">
    <text evidence="1">The sequence shown here is derived from an EMBL/GenBank/DDBJ whole genome shotgun (WGS) entry which is preliminary data.</text>
</comment>